<accession>A0A6M8BMS8</accession>
<evidence type="ECO:0000313" key="2">
    <source>
        <dbReference type="Proteomes" id="UP000505210"/>
    </source>
</evidence>
<gene>
    <name evidence="1" type="ORF">HPC62_17310</name>
</gene>
<proteinExistence type="predicted"/>
<dbReference type="EMBL" id="CP053661">
    <property type="protein sequence ID" value="QKD85021.1"/>
    <property type="molecule type" value="Genomic_DNA"/>
</dbReference>
<reference evidence="1 2" key="1">
    <citation type="submission" date="2020-05" db="EMBL/GenBank/DDBJ databases">
        <title>Complete genome sequence of of a novel Thermoleptolyngbya strain isolated from hot springs of Ganzi, Sichuan China.</title>
        <authorList>
            <person name="Tang J."/>
            <person name="Daroch M."/>
            <person name="Li L."/>
            <person name="Waleron K."/>
            <person name="Waleron M."/>
            <person name="Waleron M."/>
        </authorList>
    </citation>
    <scope>NUCLEOTIDE SEQUENCE [LARGE SCALE GENOMIC DNA]</scope>
    <source>
        <strain evidence="1 2">PKUAC-SCTA183</strain>
    </source>
</reference>
<name>A0A6M8BMS8_9CYAN</name>
<dbReference type="KEGG" id="theu:HPC62_17310"/>
<organism evidence="1 2">
    <name type="scientific">Thermoleptolyngbya sichuanensis A183</name>
    <dbReference type="NCBI Taxonomy" id="2737172"/>
    <lineage>
        <taxon>Bacteria</taxon>
        <taxon>Bacillati</taxon>
        <taxon>Cyanobacteriota</taxon>
        <taxon>Cyanophyceae</taxon>
        <taxon>Oculatellales</taxon>
        <taxon>Oculatellaceae</taxon>
        <taxon>Thermoleptolyngbya</taxon>
        <taxon>Thermoleptolyngbya sichuanensis</taxon>
    </lineage>
</organism>
<protein>
    <submittedName>
        <fullName evidence="1">Uncharacterized protein</fullName>
    </submittedName>
</protein>
<keyword evidence="2" id="KW-1185">Reference proteome</keyword>
<dbReference type="Proteomes" id="UP000505210">
    <property type="component" value="Chromosome"/>
</dbReference>
<evidence type="ECO:0000313" key="1">
    <source>
        <dbReference type="EMBL" id="QKD85021.1"/>
    </source>
</evidence>
<sequence length="75" mass="8018">MMLTLEGTVEKSTLGMGAWALKTEQGTYEIMKNAPEGLLKAGQQVRVTGKVRDDVMSIAMIGPVLEVSGFEVMGS</sequence>
<dbReference type="AlphaFoldDB" id="A0A6M8BMS8"/>